<dbReference type="Proteomes" id="UP000238312">
    <property type="component" value="Unassembled WGS sequence"/>
</dbReference>
<dbReference type="RefSeq" id="WP_106252922.1">
    <property type="nucleotide sequence ID" value="NZ_PVNG01000040.1"/>
</dbReference>
<dbReference type="AlphaFoldDB" id="A0A2T0LXR8"/>
<sequence length="70" mass="7616">MVEVGARQPHHQAVLDVLGSRRGGEFRWDGETLGPWAAEMDGGGIVVCLAGRSVNCRNTPALRAVMDWRV</sequence>
<name>A0A2T0LXR8_9ACTN</name>
<organism evidence="1 2">
    <name type="scientific">Nonomuraea fuscirosea</name>
    <dbReference type="NCBI Taxonomy" id="1291556"/>
    <lineage>
        <taxon>Bacteria</taxon>
        <taxon>Bacillati</taxon>
        <taxon>Actinomycetota</taxon>
        <taxon>Actinomycetes</taxon>
        <taxon>Streptosporangiales</taxon>
        <taxon>Streptosporangiaceae</taxon>
        <taxon>Nonomuraea</taxon>
    </lineage>
</organism>
<gene>
    <name evidence="1" type="ORF">B0I32_14059</name>
</gene>
<keyword evidence="2" id="KW-1185">Reference proteome</keyword>
<evidence type="ECO:0000313" key="2">
    <source>
        <dbReference type="Proteomes" id="UP000238312"/>
    </source>
</evidence>
<dbReference type="OrthoDB" id="9801773at2"/>
<accession>A0A2T0LXR8</accession>
<reference evidence="1 2" key="1">
    <citation type="submission" date="2018-03" db="EMBL/GenBank/DDBJ databases">
        <title>Genomic Encyclopedia of Type Strains, Phase III (KMG-III): the genomes of soil and plant-associated and newly described type strains.</title>
        <authorList>
            <person name="Whitman W."/>
        </authorList>
    </citation>
    <scope>NUCLEOTIDE SEQUENCE [LARGE SCALE GENOMIC DNA]</scope>
    <source>
        <strain evidence="1 2">CGMCC 4.7104</strain>
    </source>
</reference>
<evidence type="ECO:0000313" key="1">
    <source>
        <dbReference type="EMBL" id="PRX48814.1"/>
    </source>
</evidence>
<proteinExistence type="predicted"/>
<comment type="caution">
    <text evidence="1">The sequence shown here is derived from an EMBL/GenBank/DDBJ whole genome shotgun (WGS) entry which is preliminary data.</text>
</comment>
<protein>
    <submittedName>
        <fullName evidence="1">Uncharacterized protein</fullName>
    </submittedName>
</protein>
<dbReference type="EMBL" id="PVNG01000040">
    <property type="protein sequence ID" value="PRX48814.1"/>
    <property type="molecule type" value="Genomic_DNA"/>
</dbReference>